<reference evidence="1 2" key="1">
    <citation type="journal article" date="2012" name="J. Bacteriol.">
        <title>Whole-Genome Sequence of Nocardiopsis alba Strain ATCC BAA-2165, Associated with Honeybees.</title>
        <authorList>
            <person name="Qiao J."/>
            <person name="Chen L."/>
            <person name="Li Y."/>
            <person name="Wang J."/>
            <person name="Zhang W."/>
            <person name="Chen S."/>
        </authorList>
    </citation>
    <scope>NUCLEOTIDE SEQUENCE [LARGE SCALE GENOMIC DNA]</scope>
    <source>
        <strain evidence="2">ATCC BAA-2165 / BE74</strain>
    </source>
</reference>
<accession>J7LEF8</accession>
<dbReference type="KEGG" id="nal:B005_1914"/>
<evidence type="ECO:0000313" key="1">
    <source>
        <dbReference type="EMBL" id="AFR09820.1"/>
    </source>
</evidence>
<dbReference type="EMBL" id="CP003788">
    <property type="protein sequence ID" value="AFR09820.1"/>
    <property type="molecule type" value="Genomic_DNA"/>
</dbReference>
<reference evidence="2" key="2">
    <citation type="submission" date="2012-08" db="EMBL/GenBank/DDBJ databases">
        <title>Whole-genome sequence of Nocardiopsis alba strain ATCC BAA-2165 associated with honeybees.</title>
        <authorList>
            <person name="Qiao J."/>
            <person name="Chen L."/>
            <person name="Li Y."/>
            <person name="Wang J."/>
            <person name="Zhang W."/>
            <person name="Chen S."/>
        </authorList>
    </citation>
    <scope>NUCLEOTIDE SEQUENCE [LARGE SCALE GENOMIC DNA]</scope>
    <source>
        <strain evidence="2">ATCC BAA-2165 / BE74</strain>
    </source>
</reference>
<dbReference type="AlphaFoldDB" id="J7LEF8"/>
<dbReference type="STRING" id="1205910.B005_1914"/>
<proteinExistence type="predicted"/>
<name>J7LEF8_NOCAA</name>
<sequence>MRTASGALMGGLLSPEVGAALSGALRGLSPAAVESGPSDERMW</sequence>
<dbReference type="Proteomes" id="UP000003779">
    <property type="component" value="Chromosome"/>
</dbReference>
<dbReference type="HOGENOM" id="CLU_3236688_0_0_11"/>
<evidence type="ECO:0000313" key="2">
    <source>
        <dbReference type="Proteomes" id="UP000003779"/>
    </source>
</evidence>
<organism evidence="1 2">
    <name type="scientific">Nocardiopsis alba (strain ATCC BAA-2165 / BE74)</name>
    <dbReference type="NCBI Taxonomy" id="1205910"/>
    <lineage>
        <taxon>Bacteria</taxon>
        <taxon>Bacillati</taxon>
        <taxon>Actinomycetota</taxon>
        <taxon>Actinomycetes</taxon>
        <taxon>Streptosporangiales</taxon>
        <taxon>Nocardiopsidaceae</taxon>
        <taxon>Nocardiopsis</taxon>
    </lineage>
</organism>
<gene>
    <name evidence="1" type="ordered locus">B005_1914</name>
</gene>
<protein>
    <submittedName>
        <fullName evidence="1">Uncharacterized protein</fullName>
    </submittedName>
</protein>